<dbReference type="InterPro" id="IPR011022">
    <property type="entry name" value="Arrestin_C-like"/>
</dbReference>
<dbReference type="KEGG" id="cdet:87940264"/>
<dbReference type="InterPro" id="IPR050357">
    <property type="entry name" value="Arrestin_domain-protein"/>
</dbReference>
<dbReference type="GO" id="GO:0031625">
    <property type="term" value="F:ubiquitin protein ligase binding"/>
    <property type="evidence" value="ECO:0007669"/>
    <property type="project" value="TreeGrafter"/>
</dbReference>
<dbReference type="Gene3D" id="2.60.40.640">
    <property type="match status" value="1"/>
</dbReference>
<evidence type="ECO:0000313" key="4">
    <source>
        <dbReference type="Proteomes" id="UP001322277"/>
    </source>
</evidence>
<protein>
    <submittedName>
        <fullName evidence="3">Arrestin-like domain-containing protein</fullName>
    </submittedName>
</protein>
<dbReference type="EMBL" id="CP137306">
    <property type="protein sequence ID" value="WQF78747.1"/>
    <property type="molecule type" value="Genomic_DNA"/>
</dbReference>
<dbReference type="GeneID" id="87940264"/>
<dbReference type="Pfam" id="PF02752">
    <property type="entry name" value="Arrestin_C"/>
    <property type="match status" value="1"/>
</dbReference>
<dbReference type="RefSeq" id="XP_062775971.1">
    <property type="nucleotide sequence ID" value="XM_062919920.1"/>
</dbReference>
<dbReference type="GO" id="GO:0030674">
    <property type="term" value="F:protein-macromolecule adaptor activity"/>
    <property type="evidence" value="ECO:0007669"/>
    <property type="project" value="TreeGrafter"/>
</dbReference>
<reference evidence="4" key="1">
    <citation type="journal article" date="2023" name="bioRxiv">
        <title>Complete genome of the Medicago anthracnose fungus, Colletotrichum destructivum, reveals a mini-chromosome-like region within a core chromosome.</title>
        <authorList>
            <person name="Lapalu N."/>
            <person name="Simon A."/>
            <person name="Lu A."/>
            <person name="Plaumann P.-L."/>
            <person name="Amselem J."/>
            <person name="Pigne S."/>
            <person name="Auger A."/>
            <person name="Koch C."/>
            <person name="Dallery J.-F."/>
            <person name="O'Connell R.J."/>
        </authorList>
    </citation>
    <scope>NUCLEOTIDE SEQUENCE [LARGE SCALE GENOMIC DNA]</scope>
    <source>
        <strain evidence="4">CBS 520.97</strain>
    </source>
</reference>
<feature type="domain" description="Arrestin C-terminal-like" evidence="2">
    <location>
        <begin position="183"/>
        <end position="326"/>
    </location>
</feature>
<gene>
    <name evidence="3" type="ORF">CDEST_03761</name>
</gene>
<evidence type="ECO:0000259" key="2">
    <source>
        <dbReference type="SMART" id="SM01017"/>
    </source>
</evidence>
<dbReference type="GO" id="GO:0070086">
    <property type="term" value="P:ubiquitin-dependent endocytosis"/>
    <property type="evidence" value="ECO:0007669"/>
    <property type="project" value="TreeGrafter"/>
</dbReference>
<dbReference type="Proteomes" id="UP001322277">
    <property type="component" value="Chromosome 2"/>
</dbReference>
<dbReference type="GO" id="GO:0005886">
    <property type="term" value="C:plasma membrane"/>
    <property type="evidence" value="ECO:0007669"/>
    <property type="project" value="TreeGrafter"/>
</dbReference>
<proteinExistence type="inferred from homology"/>
<evidence type="ECO:0000313" key="3">
    <source>
        <dbReference type="EMBL" id="WQF78747.1"/>
    </source>
</evidence>
<dbReference type="InterPro" id="IPR014752">
    <property type="entry name" value="Arrestin-like_C"/>
</dbReference>
<sequence length="456" mass="50675">MLSFLSRLVGAEGNAHISIRTEKDFVILRGPPEEATEQPLQGTVRLRLPAGHKVLGVRLCMNGFLRHTEHDADSSTPDSCRTISVFEQESPPFLIDHGHRIVSEDEPGLETFEWPFVLMVPGDTTETFQGCGRCSITYRLGATTIRNSSSASPPQTYRTIRINRALSNSAFTLMDPVTIEGTWSDTLRYSVSIAHRAVALGTTIPLEMSVTALKEGVEVLRARCRLSESHEVTGGTHRLAAFTGDRQVAEWAISIQNCDCKEDRRVQKMTQNLPLPKEPKRCSPDVAALGIQTSHVLHVDVTVRQPEGRTSLYRVTVPVILFISPQLPIDGSETFVWPEDITGTNDVTLQNGVLDIPPIYGAHLEDKVLDTLEVKHGFQKLRLTPPRVNNSYLFSLSCSHFSFFFNLPILRSTRLAVSCLSRGICASQLSLPIWHCRRTLALEQICRLAELNQVAS</sequence>
<dbReference type="AlphaFoldDB" id="A0AAX4I5T1"/>
<name>A0AAX4I5T1_9PEZI</name>
<comment type="similarity">
    <text evidence="1">Belongs to the arrestin family.</text>
</comment>
<accession>A0AAX4I5T1</accession>
<evidence type="ECO:0000256" key="1">
    <source>
        <dbReference type="ARBA" id="ARBA00005298"/>
    </source>
</evidence>
<dbReference type="PANTHER" id="PTHR11188:SF17">
    <property type="entry name" value="FI21816P1"/>
    <property type="match status" value="1"/>
</dbReference>
<keyword evidence="4" id="KW-1185">Reference proteome</keyword>
<dbReference type="GO" id="GO:0005829">
    <property type="term" value="C:cytosol"/>
    <property type="evidence" value="ECO:0007669"/>
    <property type="project" value="TreeGrafter"/>
</dbReference>
<dbReference type="PANTHER" id="PTHR11188">
    <property type="entry name" value="ARRESTIN DOMAIN CONTAINING PROTEIN"/>
    <property type="match status" value="1"/>
</dbReference>
<dbReference type="SMART" id="SM01017">
    <property type="entry name" value="Arrestin_C"/>
    <property type="match status" value="1"/>
</dbReference>
<organism evidence="3 4">
    <name type="scientific">Colletotrichum destructivum</name>
    <dbReference type="NCBI Taxonomy" id="34406"/>
    <lineage>
        <taxon>Eukaryota</taxon>
        <taxon>Fungi</taxon>
        <taxon>Dikarya</taxon>
        <taxon>Ascomycota</taxon>
        <taxon>Pezizomycotina</taxon>
        <taxon>Sordariomycetes</taxon>
        <taxon>Hypocreomycetidae</taxon>
        <taxon>Glomerellales</taxon>
        <taxon>Glomerellaceae</taxon>
        <taxon>Colletotrichum</taxon>
        <taxon>Colletotrichum destructivum species complex</taxon>
    </lineage>
</organism>